<organism evidence="3 4">
    <name type="scientific">Mycolicibacterium smegmatis (strain MKD8)</name>
    <name type="common">Mycobacterium smegmatis</name>
    <dbReference type="NCBI Taxonomy" id="1214915"/>
    <lineage>
        <taxon>Bacteria</taxon>
        <taxon>Bacillati</taxon>
        <taxon>Actinomycetota</taxon>
        <taxon>Actinomycetes</taxon>
        <taxon>Mycobacteriales</taxon>
        <taxon>Mycobacteriaceae</taxon>
        <taxon>Mycolicibacterium</taxon>
    </lineage>
</organism>
<gene>
    <name evidence="3" type="ORF">D806_002540</name>
</gene>
<dbReference type="EMBL" id="CP027541">
    <property type="protein sequence ID" value="AWT51248.1"/>
    <property type="molecule type" value="Genomic_DNA"/>
</dbReference>
<name>A0A2U9PHS1_MYCSE</name>
<protein>
    <recommendedName>
        <fullName evidence="2">Haemophore haem-binding domain-containing protein</fullName>
    </recommendedName>
</protein>
<dbReference type="GO" id="GO:0020037">
    <property type="term" value="F:heme binding"/>
    <property type="evidence" value="ECO:0007669"/>
    <property type="project" value="InterPro"/>
</dbReference>
<evidence type="ECO:0000313" key="4">
    <source>
        <dbReference type="Proteomes" id="UP000011200"/>
    </source>
</evidence>
<proteinExistence type="predicted"/>
<feature type="region of interest" description="Disordered" evidence="1">
    <location>
        <begin position="161"/>
        <end position="193"/>
    </location>
</feature>
<feature type="compositionally biased region" description="Polar residues" evidence="1">
    <location>
        <begin position="172"/>
        <end position="181"/>
    </location>
</feature>
<dbReference type="InterPro" id="IPR030937">
    <property type="entry name" value="Hemophore_Rv0203"/>
</dbReference>
<evidence type="ECO:0000256" key="1">
    <source>
        <dbReference type="SAM" id="MobiDB-lite"/>
    </source>
</evidence>
<dbReference type="Pfam" id="PF16525">
    <property type="entry name" value="MHB"/>
    <property type="match status" value="1"/>
</dbReference>
<dbReference type="RefSeq" id="WP_003891583.1">
    <property type="nucleotide sequence ID" value="NZ_CP027541.1"/>
</dbReference>
<feature type="domain" description="Haemophore haem-binding" evidence="2">
    <location>
        <begin position="47"/>
        <end position="124"/>
    </location>
</feature>
<reference evidence="4" key="2">
    <citation type="submission" date="2018-03" db="EMBL/GenBank/DDBJ databases">
        <authorList>
            <person name="Derbyshire K."/>
            <person name="Gray T.A."/>
            <person name="Champion M."/>
        </authorList>
    </citation>
    <scope>NUCLEOTIDE SEQUENCE [LARGE SCALE GENOMIC DNA]</scope>
    <source>
        <strain evidence="4">MKD8</strain>
    </source>
</reference>
<dbReference type="AlphaFoldDB" id="A0A2U9PHS1"/>
<dbReference type="NCBIfam" id="TIGR04530">
    <property type="entry name" value="hemophoreRv0203"/>
    <property type="match status" value="1"/>
</dbReference>
<dbReference type="InterPro" id="IPR038378">
    <property type="entry name" value="MHB_sf"/>
</dbReference>
<dbReference type="NCBIfam" id="TIGR04529">
    <property type="entry name" value="MTB_hemophore"/>
    <property type="match status" value="1"/>
</dbReference>
<dbReference type="Gene3D" id="1.20.20.20">
    <property type="entry name" value="Haemophore, haem-binding domain"/>
    <property type="match status" value="1"/>
</dbReference>
<evidence type="ECO:0000259" key="2">
    <source>
        <dbReference type="Pfam" id="PF16525"/>
    </source>
</evidence>
<sequence>MKAAITGAISGAKHDLRRTLGTVFVATAVGGAATAALLGPSATAATDPCAASEVARTVGKVATDTGDYLDENPQTNQALTTISKQQAGPATLASIKTYLDANPQVAKDLQRLQQPLTALGTKCQLPVTLPQLLGLVQAAQQQGAAAAGSLPGGLSSPQIAGVPGVVGPAQRTPISPVSQGSGPLPGPAVTSTR</sequence>
<evidence type="ECO:0000313" key="3">
    <source>
        <dbReference type="EMBL" id="AWT51248.1"/>
    </source>
</evidence>
<dbReference type="Proteomes" id="UP000011200">
    <property type="component" value="Chromosome"/>
</dbReference>
<dbReference type="GO" id="GO:0015886">
    <property type="term" value="P:heme transport"/>
    <property type="evidence" value="ECO:0007669"/>
    <property type="project" value="InterPro"/>
</dbReference>
<reference evidence="3 4" key="1">
    <citation type="journal article" date="2013" name="Genome Announc.">
        <title>Draft genome sequence of MKD8, a conjugal recipient Mycobacterium smegmatis strain.</title>
        <authorList>
            <person name="Gray T.A."/>
            <person name="Palumbo M.J."/>
            <person name="Derbyshire K.M."/>
        </authorList>
    </citation>
    <scope>NUCLEOTIDE SEQUENCE [LARGE SCALE GENOMIC DNA]</scope>
    <source>
        <strain evidence="3 4">MKD8</strain>
    </source>
</reference>
<dbReference type="InterPro" id="IPR032407">
    <property type="entry name" value="MHB"/>
</dbReference>
<accession>A0A2U9PHS1</accession>